<dbReference type="InterPro" id="IPR013525">
    <property type="entry name" value="ABC2_TM"/>
</dbReference>
<evidence type="ECO:0000256" key="3">
    <source>
        <dbReference type="ARBA" id="ARBA00022692"/>
    </source>
</evidence>
<evidence type="ECO:0000256" key="5">
    <source>
        <dbReference type="ARBA" id="ARBA00023136"/>
    </source>
</evidence>
<keyword evidence="5 6" id="KW-0472">Membrane</keyword>
<dbReference type="RefSeq" id="XP_014155636.1">
    <property type="nucleotide sequence ID" value="XM_014300161.1"/>
</dbReference>
<keyword evidence="4 6" id="KW-1133">Transmembrane helix</keyword>
<comment type="subcellular location">
    <subcellularLocation>
        <location evidence="1">Membrane</location>
        <topology evidence="1">Multi-pass membrane protein</topology>
    </subcellularLocation>
</comment>
<feature type="transmembrane region" description="Helical" evidence="6">
    <location>
        <begin position="230"/>
        <end position="248"/>
    </location>
</feature>
<accession>A0A0L0FYN0</accession>
<keyword evidence="2" id="KW-0813">Transport</keyword>
<evidence type="ECO:0000313" key="9">
    <source>
        <dbReference type="Proteomes" id="UP000054560"/>
    </source>
</evidence>
<feature type="transmembrane region" description="Helical" evidence="6">
    <location>
        <begin position="372"/>
        <end position="394"/>
    </location>
</feature>
<dbReference type="Proteomes" id="UP000054560">
    <property type="component" value="Unassembled WGS sequence"/>
</dbReference>
<evidence type="ECO:0000256" key="6">
    <source>
        <dbReference type="SAM" id="Phobius"/>
    </source>
</evidence>
<dbReference type="AlphaFoldDB" id="A0A0L0FYN0"/>
<feature type="domain" description="ABC-2 type transporter transmembrane" evidence="7">
    <location>
        <begin position="125"/>
        <end position="333"/>
    </location>
</feature>
<feature type="transmembrane region" description="Helical" evidence="6">
    <location>
        <begin position="285"/>
        <end position="304"/>
    </location>
</feature>
<evidence type="ECO:0000256" key="4">
    <source>
        <dbReference type="ARBA" id="ARBA00022989"/>
    </source>
</evidence>
<dbReference type="GO" id="GO:0140359">
    <property type="term" value="F:ABC-type transporter activity"/>
    <property type="evidence" value="ECO:0007669"/>
    <property type="project" value="InterPro"/>
</dbReference>
<dbReference type="STRING" id="667725.A0A0L0FYN0"/>
<protein>
    <recommendedName>
        <fullName evidence="7">ABC-2 type transporter transmembrane domain-containing protein</fullName>
    </recommendedName>
</protein>
<dbReference type="Pfam" id="PF01061">
    <property type="entry name" value="ABC2_membrane"/>
    <property type="match status" value="1"/>
</dbReference>
<dbReference type="GO" id="GO:0005886">
    <property type="term" value="C:plasma membrane"/>
    <property type="evidence" value="ECO:0007669"/>
    <property type="project" value="TreeGrafter"/>
</dbReference>
<sequence>MGLLCTAAYSGPHSATADICTYAACTYTYTPMTLALLAYFESNGLRCDVHYNPADFFLEVLVEDKASATKLQDLWAVRMTDSDGNRRRISSAIGEGHRARAADVAQSSRENADFKNGRWPVPWYQQLAVLTMRSWKQNLSEILAPINFIQSLVLAVVIGLLWFQLDNDEATIGDRYGLLFFIVVFWCFSPMILSINTYFVERVIISKERSAGSYQVSAYFMAKSISETPLVLLLPTLFLTIVYPMTALGDIGRYFQSLAILLLTALTAQSLGLALGATIHNPRNAIVTGSVTLLSMMLLAGFYAQESLPDWLLWARYLSFVYFAYGAMARIEFFGETYTCATPETNSAYGNCANGPITGEEVIDFLDLSIPVWANILVLVGYFLFYRVCSYLALKYKK</sequence>
<dbReference type="OrthoDB" id="66620at2759"/>
<dbReference type="InterPro" id="IPR050352">
    <property type="entry name" value="ABCG_transporters"/>
</dbReference>
<dbReference type="EMBL" id="KQ242002">
    <property type="protein sequence ID" value="KNC81734.1"/>
    <property type="molecule type" value="Genomic_DNA"/>
</dbReference>
<reference evidence="8 9" key="1">
    <citation type="submission" date="2011-02" db="EMBL/GenBank/DDBJ databases">
        <title>The Genome Sequence of Sphaeroforma arctica JP610.</title>
        <authorList>
            <consortium name="The Broad Institute Genome Sequencing Platform"/>
            <person name="Russ C."/>
            <person name="Cuomo C."/>
            <person name="Young S.K."/>
            <person name="Zeng Q."/>
            <person name="Gargeya S."/>
            <person name="Alvarado L."/>
            <person name="Berlin A."/>
            <person name="Chapman S.B."/>
            <person name="Chen Z."/>
            <person name="Freedman E."/>
            <person name="Gellesch M."/>
            <person name="Goldberg J."/>
            <person name="Griggs A."/>
            <person name="Gujja S."/>
            <person name="Heilman E."/>
            <person name="Heiman D."/>
            <person name="Howarth C."/>
            <person name="Mehta T."/>
            <person name="Neiman D."/>
            <person name="Pearson M."/>
            <person name="Roberts A."/>
            <person name="Saif S."/>
            <person name="Shea T."/>
            <person name="Shenoy N."/>
            <person name="Sisk P."/>
            <person name="Stolte C."/>
            <person name="Sykes S."/>
            <person name="White J."/>
            <person name="Yandava C."/>
            <person name="Burger G."/>
            <person name="Gray M.W."/>
            <person name="Holland P.W.H."/>
            <person name="King N."/>
            <person name="Lang F.B.F."/>
            <person name="Roger A.J."/>
            <person name="Ruiz-Trillo I."/>
            <person name="Haas B."/>
            <person name="Nusbaum C."/>
            <person name="Birren B."/>
        </authorList>
    </citation>
    <scope>NUCLEOTIDE SEQUENCE [LARGE SCALE GENOMIC DNA]</scope>
    <source>
        <strain evidence="8 9">JP610</strain>
    </source>
</reference>
<feature type="transmembrane region" description="Helical" evidence="6">
    <location>
        <begin position="142"/>
        <end position="165"/>
    </location>
</feature>
<feature type="transmembrane region" description="Helical" evidence="6">
    <location>
        <begin position="254"/>
        <end position="278"/>
    </location>
</feature>
<feature type="transmembrane region" description="Helical" evidence="6">
    <location>
        <begin position="177"/>
        <end position="200"/>
    </location>
</feature>
<evidence type="ECO:0000256" key="1">
    <source>
        <dbReference type="ARBA" id="ARBA00004141"/>
    </source>
</evidence>
<dbReference type="PANTHER" id="PTHR48041:SF63">
    <property type="entry name" value="EARLY GENE AT 23, ISOFORM C"/>
    <property type="match status" value="1"/>
</dbReference>
<organism evidence="8 9">
    <name type="scientific">Sphaeroforma arctica JP610</name>
    <dbReference type="NCBI Taxonomy" id="667725"/>
    <lineage>
        <taxon>Eukaryota</taxon>
        <taxon>Ichthyosporea</taxon>
        <taxon>Ichthyophonida</taxon>
        <taxon>Sphaeroforma</taxon>
    </lineage>
</organism>
<name>A0A0L0FYN0_9EUKA</name>
<dbReference type="eggNOG" id="KOG0061">
    <property type="taxonomic scope" value="Eukaryota"/>
</dbReference>
<evidence type="ECO:0000313" key="8">
    <source>
        <dbReference type="EMBL" id="KNC81734.1"/>
    </source>
</evidence>
<gene>
    <name evidence="8" type="ORF">SARC_05957</name>
</gene>
<evidence type="ECO:0000259" key="7">
    <source>
        <dbReference type="Pfam" id="PF01061"/>
    </source>
</evidence>
<dbReference type="PANTHER" id="PTHR48041">
    <property type="entry name" value="ABC TRANSPORTER G FAMILY MEMBER 28"/>
    <property type="match status" value="1"/>
</dbReference>
<keyword evidence="9" id="KW-1185">Reference proteome</keyword>
<proteinExistence type="predicted"/>
<evidence type="ECO:0000256" key="2">
    <source>
        <dbReference type="ARBA" id="ARBA00022448"/>
    </source>
</evidence>
<dbReference type="GeneID" id="25906461"/>
<keyword evidence="3 6" id="KW-0812">Transmembrane</keyword>